<dbReference type="GO" id="GO:0003729">
    <property type="term" value="F:mRNA binding"/>
    <property type="evidence" value="ECO:0007669"/>
    <property type="project" value="TreeGrafter"/>
</dbReference>
<evidence type="ECO:0000256" key="2">
    <source>
        <dbReference type="PROSITE-ProRule" id="PRU00176"/>
    </source>
</evidence>
<feature type="compositionally biased region" description="Polar residues" evidence="3">
    <location>
        <begin position="234"/>
        <end position="243"/>
    </location>
</feature>
<dbReference type="FunCoup" id="G7E7C5">
    <property type="interactions" value="537"/>
</dbReference>
<dbReference type="SUPFAM" id="SSF54928">
    <property type="entry name" value="RNA-binding domain, RBD"/>
    <property type="match status" value="1"/>
</dbReference>
<keyword evidence="6" id="KW-1185">Reference proteome</keyword>
<dbReference type="PROSITE" id="PS50102">
    <property type="entry name" value="RRM"/>
    <property type="match status" value="1"/>
</dbReference>
<dbReference type="Gene3D" id="3.30.70.330">
    <property type="match status" value="1"/>
</dbReference>
<dbReference type="OMA" id="NEFGPIK"/>
<dbReference type="InterPro" id="IPR025715">
    <property type="entry name" value="FoP_C"/>
</dbReference>
<feature type="compositionally biased region" description="Polar residues" evidence="3">
    <location>
        <begin position="54"/>
        <end position="64"/>
    </location>
</feature>
<feature type="region of interest" description="Disordered" evidence="3">
    <location>
        <begin position="166"/>
        <end position="243"/>
    </location>
</feature>
<feature type="region of interest" description="Disordered" evidence="3">
    <location>
        <begin position="1"/>
        <end position="72"/>
    </location>
</feature>
<feature type="compositionally biased region" description="Basic residues" evidence="3">
    <location>
        <begin position="18"/>
        <end position="27"/>
    </location>
</feature>
<dbReference type="InParanoid" id="G7E7C5"/>
<dbReference type="AlphaFoldDB" id="G7E7C5"/>
<dbReference type="InterPro" id="IPR051229">
    <property type="entry name" value="ALYREF_mRNA_export"/>
</dbReference>
<evidence type="ECO:0000259" key="4">
    <source>
        <dbReference type="PROSITE" id="PS50102"/>
    </source>
</evidence>
<feature type="domain" description="RRM" evidence="4">
    <location>
        <begin position="79"/>
        <end position="158"/>
    </location>
</feature>
<dbReference type="PANTHER" id="PTHR19965:SF35">
    <property type="entry name" value="RNA ANNEALING PROTEIN YRA1"/>
    <property type="match status" value="1"/>
</dbReference>
<dbReference type="GO" id="GO:0005634">
    <property type="term" value="C:nucleus"/>
    <property type="evidence" value="ECO:0007669"/>
    <property type="project" value="TreeGrafter"/>
</dbReference>
<proteinExistence type="predicted"/>
<keyword evidence="1 2" id="KW-0694">RNA-binding</keyword>
<name>G7E7C5_MIXOS</name>
<dbReference type="STRING" id="764103.G7E7C5"/>
<feature type="compositionally biased region" description="Basic residues" evidence="3">
    <location>
        <begin position="203"/>
        <end position="212"/>
    </location>
</feature>
<evidence type="ECO:0000313" key="6">
    <source>
        <dbReference type="Proteomes" id="UP000009131"/>
    </source>
</evidence>
<comment type="caution">
    <text evidence="5">The sequence shown here is derived from an EMBL/GenBank/DDBJ whole genome shotgun (WGS) entry which is preliminary data.</text>
</comment>
<accession>G7E7C5</accession>
<dbReference type="RefSeq" id="XP_014571287.1">
    <property type="nucleotide sequence ID" value="XM_014715801.1"/>
</dbReference>
<reference evidence="5 6" key="1">
    <citation type="journal article" date="2011" name="J. Gen. Appl. Microbiol.">
        <title>Draft genome sequencing of the enigmatic basidiomycete Mixia osmundae.</title>
        <authorList>
            <person name="Nishida H."/>
            <person name="Nagatsuka Y."/>
            <person name="Sugiyama J."/>
        </authorList>
    </citation>
    <scope>NUCLEOTIDE SEQUENCE [LARGE SCALE GENOMIC DNA]</scope>
    <source>
        <strain evidence="6">CBS 9802 / IAM 14324 / JCM 22182 / KY 12970</strain>
    </source>
</reference>
<dbReference type="eggNOG" id="KOG0533">
    <property type="taxonomic scope" value="Eukaryota"/>
</dbReference>
<dbReference type="Proteomes" id="UP000009131">
    <property type="component" value="Unassembled WGS sequence"/>
</dbReference>
<dbReference type="Pfam" id="PF00076">
    <property type="entry name" value="RRM_1"/>
    <property type="match status" value="1"/>
</dbReference>
<gene>
    <name evidence="5" type="primary">Mo05423</name>
    <name evidence="5" type="ORF">E5Q_05423</name>
</gene>
<evidence type="ECO:0000256" key="1">
    <source>
        <dbReference type="ARBA" id="ARBA00022884"/>
    </source>
</evidence>
<sequence length="243" mass="25203">MSMNIDQPLDTVIAEKRKNNRSKRGGRGPRNTAGTGGAAPSAPSARDRYAGSAPASNKQAAKGQTGSGAVGLPSGLDGHKIIVSNLPDDVTENQIRELFSSTVGPCKSVSLSYDSKGKSKGVATIEFTKRGDATVAYQSYNKRLVDGKRQMKVEIVVDPLKAPAKPLADRMGQAPAKASATNSGQESKGRSGGANGTEAKRGTGSKRGRGGRGGRVARAPKTVEDLDAEMEDYLSTQNTTAAA</sequence>
<dbReference type="HOGENOM" id="CLU_052367_2_2_1"/>
<evidence type="ECO:0000313" key="5">
    <source>
        <dbReference type="EMBL" id="GAA98735.1"/>
    </source>
</evidence>
<dbReference type="InterPro" id="IPR012677">
    <property type="entry name" value="Nucleotide-bd_a/b_plait_sf"/>
</dbReference>
<evidence type="ECO:0000256" key="3">
    <source>
        <dbReference type="SAM" id="MobiDB-lite"/>
    </source>
</evidence>
<organism evidence="5 6">
    <name type="scientific">Mixia osmundae (strain CBS 9802 / IAM 14324 / JCM 22182 / KY 12970)</name>
    <dbReference type="NCBI Taxonomy" id="764103"/>
    <lineage>
        <taxon>Eukaryota</taxon>
        <taxon>Fungi</taxon>
        <taxon>Dikarya</taxon>
        <taxon>Basidiomycota</taxon>
        <taxon>Pucciniomycotina</taxon>
        <taxon>Mixiomycetes</taxon>
        <taxon>Mixiales</taxon>
        <taxon>Mixiaceae</taxon>
        <taxon>Mixia</taxon>
    </lineage>
</organism>
<dbReference type="Pfam" id="PF13865">
    <property type="entry name" value="FoP_duplication"/>
    <property type="match status" value="1"/>
</dbReference>
<dbReference type="OrthoDB" id="346839at2759"/>
<dbReference type="InterPro" id="IPR035979">
    <property type="entry name" value="RBD_domain_sf"/>
</dbReference>
<reference evidence="5 6" key="2">
    <citation type="journal article" date="2012" name="Open Biol.">
        <title>Characteristics of nucleosomes and linker DNA regions on the genome of the basidiomycete Mixia osmundae revealed by mono- and dinucleosome mapping.</title>
        <authorList>
            <person name="Nishida H."/>
            <person name="Kondo S."/>
            <person name="Matsumoto T."/>
            <person name="Suzuki Y."/>
            <person name="Yoshikawa H."/>
            <person name="Taylor T.D."/>
            <person name="Sugiyama J."/>
        </authorList>
    </citation>
    <scope>NUCLEOTIDE SEQUENCE [LARGE SCALE GENOMIC DNA]</scope>
    <source>
        <strain evidence="6">CBS 9802 / IAM 14324 / JCM 22182 / KY 12970</strain>
    </source>
</reference>
<dbReference type="SMART" id="SM00360">
    <property type="entry name" value="RRM"/>
    <property type="match status" value="1"/>
</dbReference>
<dbReference type="SMART" id="SM01218">
    <property type="entry name" value="FoP_duplication"/>
    <property type="match status" value="1"/>
</dbReference>
<dbReference type="PANTHER" id="PTHR19965">
    <property type="entry name" value="RNA AND EXPORT FACTOR BINDING PROTEIN"/>
    <property type="match status" value="1"/>
</dbReference>
<dbReference type="InterPro" id="IPR000504">
    <property type="entry name" value="RRM_dom"/>
</dbReference>
<dbReference type="EMBL" id="BABT02000163">
    <property type="protein sequence ID" value="GAA98735.1"/>
    <property type="molecule type" value="Genomic_DNA"/>
</dbReference>
<protein>
    <recommendedName>
        <fullName evidence="4">RRM domain-containing protein</fullName>
    </recommendedName>
</protein>
<feature type="compositionally biased region" description="Low complexity" evidence="3">
    <location>
        <begin position="29"/>
        <end position="44"/>
    </location>
</feature>